<dbReference type="Proteomes" id="UP001569963">
    <property type="component" value="Unassembled WGS sequence"/>
</dbReference>
<keyword evidence="2" id="KW-1185">Reference proteome</keyword>
<protein>
    <submittedName>
        <fullName evidence="1">Uncharacterized protein</fullName>
    </submittedName>
</protein>
<evidence type="ECO:0000313" key="1">
    <source>
        <dbReference type="EMBL" id="MFA1543031.1"/>
    </source>
</evidence>
<organism evidence="1 2">
    <name type="scientific">Actinomadura monticuli</name>
    <dbReference type="NCBI Taxonomy" id="3097367"/>
    <lineage>
        <taxon>Bacteria</taxon>
        <taxon>Bacillati</taxon>
        <taxon>Actinomycetota</taxon>
        <taxon>Actinomycetes</taxon>
        <taxon>Streptosporangiales</taxon>
        <taxon>Thermomonosporaceae</taxon>
        <taxon>Actinomadura</taxon>
    </lineage>
</organism>
<reference evidence="1 2" key="1">
    <citation type="submission" date="2023-11" db="EMBL/GenBank/DDBJ databases">
        <title>Actinomadura monticuli sp. nov., isolated from volcanic ash.</title>
        <authorList>
            <person name="Lee S.D."/>
            <person name="Yang H."/>
            <person name="Kim I.S."/>
        </authorList>
    </citation>
    <scope>NUCLEOTIDE SEQUENCE [LARGE SCALE GENOMIC DNA]</scope>
    <source>
        <strain evidence="1 2">DLS-62</strain>
    </source>
</reference>
<evidence type="ECO:0000313" key="2">
    <source>
        <dbReference type="Proteomes" id="UP001569963"/>
    </source>
</evidence>
<accession>A0ABV4QK47</accession>
<sequence>MSGRLTTFREVMEGTLRLAGEDAERPMRLELSVRLPGVLRPWGDVEGDLAGRLRVPGWADVPVAGRLRVAPVAARRIRYTLEFTAGDGRRLRLDGWKSVSARRPVRSMTVLPATVTDADGGVVGEARLRFHLRRDLAAFLASFRVPAPPDDPMRSRWRGQAGRLEVWYTTLTDPATGTGVWLHHELVAPVEGGARAHGWAAVFPPGERPVLARFGPYGWERPEDAAFAAGPVAQTAERLTGTAGTISWDLRESGGGRPVCTFPRWAWERELLPAAQIVPKPAAAYDGLVRFGDRTLELAAAPGASARIYGHGNARRWAWLHADLGGGDVCEIVAAVSTRPGLDRLPPLPFVRLRVDGRDLPSGDPLLAALRLRAGIGLPTWTVRGRIGDRYLRVEVTQRPEESVRVDYADPNGAPAVCHNSERADVRIVLARRAGRSWETEREWRLDGTGHAEVGLR</sequence>
<dbReference type="RefSeq" id="WP_371953528.1">
    <property type="nucleotide sequence ID" value="NZ_JAXCEI010000015.1"/>
</dbReference>
<gene>
    <name evidence="1" type="ORF">SM611_29225</name>
</gene>
<comment type="caution">
    <text evidence="1">The sequence shown here is derived from an EMBL/GenBank/DDBJ whole genome shotgun (WGS) entry which is preliminary data.</text>
</comment>
<name>A0ABV4QK47_9ACTN</name>
<dbReference type="EMBL" id="JAXCEI010000015">
    <property type="protein sequence ID" value="MFA1543031.1"/>
    <property type="molecule type" value="Genomic_DNA"/>
</dbReference>
<proteinExistence type="predicted"/>